<dbReference type="Proteomes" id="UP001558613">
    <property type="component" value="Unassembled WGS sequence"/>
</dbReference>
<feature type="compositionally biased region" description="Basic and acidic residues" evidence="8">
    <location>
        <begin position="9"/>
        <end position="32"/>
    </location>
</feature>
<dbReference type="Gene3D" id="3.40.50.300">
    <property type="entry name" value="P-loop containing nucleotide triphosphate hydrolases"/>
    <property type="match status" value="1"/>
</dbReference>
<gene>
    <name evidence="11" type="ORF">QQF64_036316</name>
</gene>
<evidence type="ECO:0000256" key="1">
    <source>
        <dbReference type="ARBA" id="ARBA00004496"/>
    </source>
</evidence>
<dbReference type="PROSITE" id="PS50158">
    <property type="entry name" value="ZF_CCHC"/>
    <property type="match status" value="1"/>
</dbReference>
<dbReference type="InterPro" id="IPR001878">
    <property type="entry name" value="Znf_CCHC"/>
</dbReference>
<sequence>MIEPTAATSRRDEPRKSSRERKLTPKMQEFKQQEISQNESKFIKLYENWKEQVKATRTKLKSECSDQDLSDLMDSVEEMETQVKNVYELIRSQSVPSTEIRRKMDSCTAVTADIMGLMKVRMSEVGQEEFDVKAENARIHMVLDKEYAQSIFSTTSSTLSHRSSCSSAQQSITAKRAECAAQLAAKQAEMEMEEAIATQRLELKRLENQRDLQVIAAKLKVYSEADSDESCNNSRAASIEVANCPLFSKEIKKEQACKTDNEKQTNHTIGEASVVQALHDTMVLSRLPTPEPSVFSGDPLKFLEWRTSFKALIERRCTNPADKLFYLQKYVSGEAQSVLEGSFYRKDDEAYDQAWEALNARYGHPFVIQRAFREKLNNWPKIGSRESIKLRQFSDFLTACSNAMPHIKGLQVLNDCEENQKMLQKLPDWLTSRWNRHVTMQLKRLEEYPTFKDFANFVAQEAEIACNPVTSFHALKLSEEKPSREVKRSKANAFITNVNASDKSKMVSKTYSVGGSNSVDSNRSNKVNAVPSGSNPIICRCCGENHSIHKCQTFTSKSVEDKRKFILDNNLCFGCLRKGHNSKECRNKATCSICKKHHPTPLHEDRPSSAAVTVPHTMQAEQNSSSLSCCVDSGDGGSTSMIVPVWISSTSTPERETLVYALLDTQSSNTFVDQEVCERMGAISEPVKLKLTTMMGKDSVVQSERVNGLRVRGFTSHGLISLPPAYTRDFIPLERSHIPTPETARRWSHLNEIAHEIPMLLNCKVGLLIGYDCSRALAPRQVITGGDEEPYAVRTDLGWSIVGSSPRIAKSTEVTGLCHRVSVKEIPILTPASVIRALESDFRDTSPKERSISQDDIQFTQLLNEKIHQNSEGHLEMPLPFKTRPQLPENKQLALVRLKRLKGRFEKDPKFKDDYVKFMEGVFKDGDAERAEHQPKAGNVWVGGRLKNASLPLDSKHPAVLPRDSVVTRLIVDYCHEKTQHQESMEAKRFRSIMDETQTSGDEDFFPGCSSVHQKRSEAEPSCVSMKSDVSMDQPITFKSGDTRPGLSSVQQKTLEPESRCVTMKSDGSMVCQEQFKSGDTWPGLSKEVLNTFRSNLKKKFECLYEGTVMQGNPTLLNEIYTELYITESESGEISNEHEVRQIETQSRRTATEDTAIKCSDIFRPLPGQNKDIRTVLTKGVAGIGKTVSVQKFILDWAEEKENQDIQLIFPLPFREINLMKDKTLSLSDLLHVFFPETKETEISSDEYKVLFIFDGLDECRLSLDFHSSVKLYNISQSASVDVLLMNLIEGNLLPSALIWITSRPAAADLIPSECVHRVTEVRGFNEPQKEEYFRKRISDQSLADRIISHLKSSRSLFIMCHIPVFCWISAAVLEKMLSQAETGEIPKTLTQMYTHFLILQTNIKHEKDYKKKVTDEDMILKLGKLAFQQLMKENMIFYEEDLRECGIDETEASVYSGLCTQIFREELGLYQGKVFCFVHLSVQEHLAALYAHLSLAVNNRNVFDESKHSLNRIWSIYELHQRAVNEALQSKNGHLDLFLRFLLGLSLESNQTLLQKLLTQAGSCSYNKEETVQFIKHQIMWNHSAEKSFNLFHCLNELGDDSLMQEIQRYLKSGEISETKLSSSQWSALVFVLVTSEQKMDVFDLKQFIGKQHKGNEVFQYLLPVFKDSRSVR</sequence>
<dbReference type="InterPro" id="IPR041267">
    <property type="entry name" value="NLRP_HD2"/>
</dbReference>
<reference evidence="11 12" key="1">
    <citation type="submission" date="2023-09" db="EMBL/GenBank/DDBJ databases">
        <authorList>
            <person name="Wang M."/>
        </authorList>
    </citation>
    <scope>NUCLEOTIDE SEQUENCE [LARGE SCALE GENOMIC DNA]</scope>
    <source>
        <strain evidence="11">GT-2023</strain>
        <tissue evidence="11">Liver</tissue>
    </source>
</reference>
<proteinExistence type="predicted"/>
<keyword evidence="7" id="KW-0479">Metal-binding</keyword>
<feature type="non-terminal residue" evidence="11">
    <location>
        <position position="1674"/>
    </location>
</feature>
<keyword evidence="7" id="KW-0862">Zinc</keyword>
<dbReference type="Pfam" id="PF14484">
    <property type="entry name" value="FISNA"/>
    <property type="match status" value="1"/>
</dbReference>
<keyword evidence="3" id="KW-0433">Leucine-rich repeat</keyword>
<evidence type="ECO:0000256" key="5">
    <source>
        <dbReference type="ARBA" id="ARBA00022741"/>
    </source>
</evidence>
<dbReference type="InterPro" id="IPR005312">
    <property type="entry name" value="DUF1759"/>
</dbReference>
<evidence type="ECO:0000313" key="11">
    <source>
        <dbReference type="EMBL" id="KAL1276693.1"/>
    </source>
</evidence>
<evidence type="ECO:0000256" key="2">
    <source>
        <dbReference type="ARBA" id="ARBA00022490"/>
    </source>
</evidence>
<evidence type="ECO:0000259" key="9">
    <source>
        <dbReference type="PROSITE" id="PS50158"/>
    </source>
</evidence>
<dbReference type="Pfam" id="PF05729">
    <property type="entry name" value="NACHT"/>
    <property type="match status" value="1"/>
</dbReference>
<dbReference type="SMART" id="SM01288">
    <property type="entry name" value="FISNA"/>
    <property type="match status" value="1"/>
</dbReference>
<dbReference type="Pfam" id="PF17779">
    <property type="entry name" value="WHD_NOD2"/>
    <property type="match status" value="1"/>
</dbReference>
<evidence type="ECO:0000256" key="3">
    <source>
        <dbReference type="ARBA" id="ARBA00022614"/>
    </source>
</evidence>
<accession>A0ABR3NI86</accession>
<dbReference type="EMBL" id="JAYMGO010000004">
    <property type="protein sequence ID" value="KAL1276693.1"/>
    <property type="molecule type" value="Genomic_DNA"/>
</dbReference>
<keyword evidence="12" id="KW-1185">Reference proteome</keyword>
<feature type="region of interest" description="Disordered" evidence="8">
    <location>
        <begin position="1036"/>
        <end position="1059"/>
    </location>
</feature>
<evidence type="ECO:0000256" key="4">
    <source>
        <dbReference type="ARBA" id="ARBA00022737"/>
    </source>
</evidence>
<keyword evidence="5" id="KW-0547">Nucleotide-binding</keyword>
<protein>
    <submittedName>
        <fullName evidence="11">Uncharacterized protein</fullName>
    </submittedName>
</protein>
<evidence type="ECO:0000256" key="6">
    <source>
        <dbReference type="ARBA" id="ARBA00022840"/>
    </source>
</evidence>
<name>A0ABR3NI86_9TELE</name>
<organism evidence="11 12">
    <name type="scientific">Cirrhinus molitorella</name>
    <name type="common">mud carp</name>
    <dbReference type="NCBI Taxonomy" id="172907"/>
    <lineage>
        <taxon>Eukaryota</taxon>
        <taxon>Metazoa</taxon>
        <taxon>Chordata</taxon>
        <taxon>Craniata</taxon>
        <taxon>Vertebrata</taxon>
        <taxon>Euteleostomi</taxon>
        <taxon>Actinopterygii</taxon>
        <taxon>Neopterygii</taxon>
        <taxon>Teleostei</taxon>
        <taxon>Ostariophysi</taxon>
        <taxon>Cypriniformes</taxon>
        <taxon>Cyprinidae</taxon>
        <taxon>Labeoninae</taxon>
        <taxon>Labeonini</taxon>
        <taxon>Cirrhinus</taxon>
    </lineage>
</organism>
<feature type="domain" description="CCHC-type" evidence="9">
    <location>
        <begin position="572"/>
        <end position="587"/>
    </location>
</feature>
<evidence type="ECO:0000259" key="10">
    <source>
        <dbReference type="PROSITE" id="PS50837"/>
    </source>
</evidence>
<keyword evidence="7" id="KW-0863">Zinc-finger</keyword>
<dbReference type="InterPro" id="IPR027417">
    <property type="entry name" value="P-loop_NTPase"/>
</dbReference>
<dbReference type="InterPro" id="IPR007111">
    <property type="entry name" value="NACHT_NTPase"/>
</dbReference>
<comment type="caution">
    <text evidence="11">The sequence shown here is derived from an EMBL/GenBank/DDBJ whole genome shotgun (WGS) entry which is preliminary data.</text>
</comment>
<dbReference type="InterPro" id="IPR041075">
    <property type="entry name" value="NOD1/2_WH"/>
</dbReference>
<dbReference type="InterPro" id="IPR051261">
    <property type="entry name" value="NLR"/>
</dbReference>
<dbReference type="PROSITE" id="PS50837">
    <property type="entry name" value="NACHT"/>
    <property type="match status" value="1"/>
</dbReference>
<keyword evidence="4" id="KW-0677">Repeat</keyword>
<dbReference type="InterPro" id="IPR029495">
    <property type="entry name" value="NACHT-assoc"/>
</dbReference>
<dbReference type="PANTHER" id="PTHR24106">
    <property type="entry name" value="NACHT, LRR AND CARD DOMAINS-CONTAINING"/>
    <property type="match status" value="1"/>
</dbReference>
<evidence type="ECO:0000256" key="7">
    <source>
        <dbReference type="PROSITE-ProRule" id="PRU00047"/>
    </source>
</evidence>
<feature type="region of interest" description="Disordered" evidence="8">
    <location>
        <begin position="1"/>
        <end position="35"/>
    </location>
</feature>
<keyword evidence="6" id="KW-0067">ATP-binding</keyword>
<evidence type="ECO:0000313" key="12">
    <source>
        <dbReference type="Proteomes" id="UP001558613"/>
    </source>
</evidence>
<dbReference type="Pfam" id="PF03564">
    <property type="entry name" value="DUF1759"/>
    <property type="match status" value="1"/>
</dbReference>
<dbReference type="SUPFAM" id="SSF52540">
    <property type="entry name" value="P-loop containing nucleoside triphosphate hydrolases"/>
    <property type="match status" value="1"/>
</dbReference>
<comment type="subcellular location">
    <subcellularLocation>
        <location evidence="1">Cytoplasm</location>
    </subcellularLocation>
</comment>
<keyword evidence="2" id="KW-0963">Cytoplasm</keyword>
<feature type="domain" description="NACHT" evidence="10">
    <location>
        <begin position="1174"/>
        <end position="1307"/>
    </location>
</feature>
<evidence type="ECO:0000256" key="8">
    <source>
        <dbReference type="SAM" id="MobiDB-lite"/>
    </source>
</evidence>
<dbReference type="Pfam" id="PF17776">
    <property type="entry name" value="NLRC4_HD2"/>
    <property type="match status" value="1"/>
</dbReference>